<dbReference type="Proteomes" id="UP000199062">
    <property type="component" value="Unassembled WGS sequence"/>
</dbReference>
<name>A0A1I6KF89_9EURY</name>
<gene>
    <name evidence="1" type="ORF">SAMN05216559_0708</name>
</gene>
<dbReference type="Pfam" id="PF19128">
    <property type="entry name" value="DUF5811"/>
    <property type="match status" value="1"/>
</dbReference>
<organism evidence="1 2">
    <name type="scientific">Halomicrobium zhouii</name>
    <dbReference type="NCBI Taxonomy" id="767519"/>
    <lineage>
        <taxon>Archaea</taxon>
        <taxon>Methanobacteriati</taxon>
        <taxon>Methanobacteriota</taxon>
        <taxon>Stenosarchaea group</taxon>
        <taxon>Halobacteria</taxon>
        <taxon>Halobacteriales</taxon>
        <taxon>Haloarculaceae</taxon>
        <taxon>Halomicrobium</taxon>
    </lineage>
</organism>
<evidence type="ECO:0000313" key="1">
    <source>
        <dbReference type="EMBL" id="SFR89901.1"/>
    </source>
</evidence>
<keyword evidence="2" id="KW-1185">Reference proteome</keyword>
<evidence type="ECO:0000313" key="2">
    <source>
        <dbReference type="Proteomes" id="UP000199062"/>
    </source>
</evidence>
<proteinExistence type="predicted"/>
<dbReference type="OrthoDB" id="201266at2157"/>
<sequence>MYGNSPLGAEPETVSLTAEQRQLLRQDLSTMAARMRDVLPAEFVVGSEITNDDSGVRATIAVQPPMGAVVSANFTPESDDARIDDDELDDLVHGLAASAALQVKNAMGGDAPAVAQ</sequence>
<dbReference type="RefSeq" id="WP_089813927.1">
    <property type="nucleotide sequence ID" value="NZ_FOZK01000001.1"/>
</dbReference>
<protein>
    <submittedName>
        <fullName evidence="1">Uncharacterized protein</fullName>
    </submittedName>
</protein>
<accession>A0A1I6KF89</accession>
<dbReference type="EMBL" id="FOZK01000001">
    <property type="protein sequence ID" value="SFR89901.1"/>
    <property type="molecule type" value="Genomic_DNA"/>
</dbReference>
<reference evidence="1 2" key="1">
    <citation type="submission" date="2016-10" db="EMBL/GenBank/DDBJ databases">
        <authorList>
            <person name="de Groot N.N."/>
        </authorList>
    </citation>
    <scope>NUCLEOTIDE SEQUENCE [LARGE SCALE GENOMIC DNA]</scope>
    <source>
        <strain evidence="1 2">CGMCC 1.10457</strain>
    </source>
</reference>
<dbReference type="InterPro" id="IPR043835">
    <property type="entry name" value="DUF5811"/>
</dbReference>
<dbReference type="AlphaFoldDB" id="A0A1I6KF89"/>